<dbReference type="InterPro" id="IPR050266">
    <property type="entry name" value="AB_hydrolase_sf"/>
</dbReference>
<dbReference type="STRING" id="1176198.SAMN05444716_111129"/>
<dbReference type="Gene3D" id="3.40.50.1820">
    <property type="entry name" value="alpha/beta hydrolase"/>
    <property type="match status" value="1"/>
</dbReference>
<dbReference type="PANTHER" id="PTHR43798">
    <property type="entry name" value="MONOACYLGLYCEROL LIPASE"/>
    <property type="match status" value="1"/>
</dbReference>
<dbReference type="GO" id="GO:0016020">
    <property type="term" value="C:membrane"/>
    <property type="evidence" value="ECO:0007669"/>
    <property type="project" value="TreeGrafter"/>
</dbReference>
<dbReference type="AlphaFoldDB" id="A0A1I6W1Y2"/>
<dbReference type="InterPro" id="IPR029058">
    <property type="entry name" value="AB_hydrolase_fold"/>
</dbReference>
<evidence type="ECO:0000313" key="2">
    <source>
        <dbReference type="EMBL" id="SFT19721.1"/>
    </source>
</evidence>
<sequence>MEAREIALPVAGGGGELAAIDFGGGSGGPEVLLVHGSGHNAAAWTDVAAELAPHCGRLVAVDLRGHGRTALDSTAADQYWRDLGDAVAALGWQRPVLVGHSLGGYAVTAATAAGLIEPAAVCTVDGLVLDDRATAARRHAGWRKPSAHEDLRELFRYGWRATADERDAHVEECVRRSPKDWLNSGARPGLLRELTARSFVPDGEHWVRRPLIEEIVTLNTANPADPVYPSVDVYDLLHCPFTVVLATRGFYAQRRAEVVALTEARPERTLIDIDSHHNVPTAHPAALAAIIKGLR</sequence>
<dbReference type="InterPro" id="IPR000073">
    <property type="entry name" value="AB_hydrolase_1"/>
</dbReference>
<dbReference type="SUPFAM" id="SSF53474">
    <property type="entry name" value="alpha/beta-Hydrolases"/>
    <property type="match status" value="1"/>
</dbReference>
<accession>A0A1I6W1Y2</accession>
<protein>
    <submittedName>
        <fullName evidence="2">Pimeloyl-ACP methyl ester carboxylesterase</fullName>
    </submittedName>
</protein>
<organism evidence="2 3">
    <name type="scientific">Streptomyces harbinensis</name>
    <dbReference type="NCBI Taxonomy" id="1176198"/>
    <lineage>
        <taxon>Bacteria</taxon>
        <taxon>Bacillati</taxon>
        <taxon>Actinomycetota</taxon>
        <taxon>Actinomycetes</taxon>
        <taxon>Kitasatosporales</taxon>
        <taxon>Streptomycetaceae</taxon>
        <taxon>Streptomyces</taxon>
    </lineage>
</organism>
<dbReference type="PANTHER" id="PTHR43798:SF33">
    <property type="entry name" value="HYDROLASE, PUTATIVE (AFU_ORTHOLOGUE AFUA_2G14860)-RELATED"/>
    <property type="match status" value="1"/>
</dbReference>
<feature type="domain" description="AB hydrolase-1" evidence="1">
    <location>
        <begin position="31"/>
        <end position="289"/>
    </location>
</feature>
<dbReference type="Pfam" id="PF12697">
    <property type="entry name" value="Abhydrolase_6"/>
    <property type="match status" value="1"/>
</dbReference>
<keyword evidence="3" id="KW-1185">Reference proteome</keyword>
<name>A0A1I6W1Y2_9ACTN</name>
<dbReference type="GO" id="GO:0003824">
    <property type="term" value="F:catalytic activity"/>
    <property type="evidence" value="ECO:0007669"/>
    <property type="project" value="UniProtKB-ARBA"/>
</dbReference>
<dbReference type="Proteomes" id="UP000198873">
    <property type="component" value="Unassembled WGS sequence"/>
</dbReference>
<reference evidence="3" key="1">
    <citation type="submission" date="2016-10" db="EMBL/GenBank/DDBJ databases">
        <authorList>
            <person name="Varghese N."/>
            <person name="Submissions S."/>
        </authorList>
    </citation>
    <scope>NUCLEOTIDE SEQUENCE [LARGE SCALE GENOMIC DNA]</scope>
    <source>
        <strain evidence="3">CGMCC 4.7047</strain>
    </source>
</reference>
<evidence type="ECO:0000313" key="3">
    <source>
        <dbReference type="Proteomes" id="UP000198873"/>
    </source>
</evidence>
<evidence type="ECO:0000259" key="1">
    <source>
        <dbReference type="Pfam" id="PF12697"/>
    </source>
</evidence>
<dbReference type="RefSeq" id="WP_093844346.1">
    <property type="nucleotide sequence ID" value="NZ_FPAB01000011.1"/>
</dbReference>
<dbReference type="EMBL" id="FPAB01000011">
    <property type="protein sequence ID" value="SFT19721.1"/>
    <property type="molecule type" value="Genomic_DNA"/>
</dbReference>
<proteinExistence type="predicted"/>
<gene>
    <name evidence="2" type="ORF">SAMN05444716_111129</name>
</gene>